<evidence type="ECO:0000256" key="1">
    <source>
        <dbReference type="ARBA" id="ARBA00007692"/>
    </source>
</evidence>
<evidence type="ECO:0000256" key="3">
    <source>
        <dbReference type="ARBA" id="ARBA00022946"/>
    </source>
</evidence>
<dbReference type="InterPro" id="IPR038538">
    <property type="entry name" value="MTERF_sf"/>
</dbReference>
<dbReference type="GO" id="GO:0006353">
    <property type="term" value="P:DNA-templated transcription termination"/>
    <property type="evidence" value="ECO:0007669"/>
    <property type="project" value="UniProtKB-KW"/>
</dbReference>
<dbReference type="Gene3D" id="1.25.70.10">
    <property type="entry name" value="Transcription termination factor 3, mitochondrial"/>
    <property type="match status" value="1"/>
</dbReference>
<keyword evidence="3" id="KW-0809">Transit peptide</keyword>
<keyword evidence="2" id="KW-0805">Transcription regulation</keyword>
<dbReference type="InParanoid" id="B9SL57"/>
<sequence length="272" mass="30433">MISDTHLCKFLRHVKCATRASPTHAICCSRKCPSLLLSSVRCISSKASVDKQSFIVTYLINNCGLSPKSALSASKYLRFKTPHKPDSTLAFLKSHGFSKTQITKVIHTRPAVLSSDPERTLLPKIQFFHSKGFSGPDIAKILSACPEILHTSIENQLIPAVNFIQNLLPSNDKVVYAIKRLPKIMLSQPLGYAICNMKLLKEAGLPESSIVWLLRLTSIATPLRISDKLFLHKFVTPYKEEAPHLLKLYQKKLNVAKCEGKGKTEQKQLQRQ</sequence>
<name>B9SL57_RICCO</name>
<dbReference type="AlphaFoldDB" id="B9SL57"/>
<dbReference type="GO" id="GO:0003676">
    <property type="term" value="F:nucleic acid binding"/>
    <property type="evidence" value="ECO:0007669"/>
    <property type="project" value="InterPro"/>
</dbReference>
<dbReference type="PANTHER" id="PTHR13068">
    <property type="entry name" value="CGI-12 PROTEIN-RELATED"/>
    <property type="match status" value="1"/>
</dbReference>
<dbReference type="GO" id="GO:0009507">
    <property type="term" value="C:chloroplast"/>
    <property type="evidence" value="ECO:0000318"/>
    <property type="project" value="GO_Central"/>
</dbReference>
<evidence type="ECO:0008006" key="6">
    <source>
        <dbReference type="Google" id="ProtNLM"/>
    </source>
</evidence>
<dbReference type="SMART" id="SM00733">
    <property type="entry name" value="Mterf"/>
    <property type="match status" value="3"/>
</dbReference>
<dbReference type="Proteomes" id="UP000008311">
    <property type="component" value="Unassembled WGS sequence"/>
</dbReference>
<organism evidence="4 5">
    <name type="scientific">Ricinus communis</name>
    <name type="common">Castor bean</name>
    <dbReference type="NCBI Taxonomy" id="3988"/>
    <lineage>
        <taxon>Eukaryota</taxon>
        <taxon>Viridiplantae</taxon>
        <taxon>Streptophyta</taxon>
        <taxon>Embryophyta</taxon>
        <taxon>Tracheophyta</taxon>
        <taxon>Spermatophyta</taxon>
        <taxon>Magnoliopsida</taxon>
        <taxon>eudicotyledons</taxon>
        <taxon>Gunneridae</taxon>
        <taxon>Pentapetalae</taxon>
        <taxon>rosids</taxon>
        <taxon>fabids</taxon>
        <taxon>Malpighiales</taxon>
        <taxon>Euphorbiaceae</taxon>
        <taxon>Acalyphoideae</taxon>
        <taxon>Acalypheae</taxon>
        <taxon>Ricinus</taxon>
    </lineage>
</organism>
<accession>B9SL57</accession>
<proteinExistence type="inferred from homology"/>
<comment type="similarity">
    <text evidence="1">Belongs to the mTERF family.</text>
</comment>
<keyword evidence="5" id="KW-1185">Reference proteome</keyword>
<dbReference type="PANTHER" id="PTHR13068:SF166">
    <property type="entry name" value="TRANSCRIPTION TERMINATION FACTOR MTERF15, MITOCHONDRIAL-LIKE"/>
    <property type="match status" value="1"/>
</dbReference>
<evidence type="ECO:0000256" key="2">
    <source>
        <dbReference type="ARBA" id="ARBA00022472"/>
    </source>
</evidence>
<protein>
    <recommendedName>
        <fullName evidence="6">Mitochondrial transcription termination factor</fullName>
    </recommendedName>
</protein>
<evidence type="ECO:0000313" key="5">
    <source>
        <dbReference type="Proteomes" id="UP000008311"/>
    </source>
</evidence>
<dbReference type="EMBL" id="EQ974011">
    <property type="protein sequence ID" value="EEF35640.1"/>
    <property type="molecule type" value="Genomic_DNA"/>
</dbReference>
<dbReference type="GO" id="GO:0009658">
    <property type="term" value="P:chloroplast organization"/>
    <property type="evidence" value="ECO:0000318"/>
    <property type="project" value="GO_Central"/>
</dbReference>
<dbReference type="InterPro" id="IPR003690">
    <property type="entry name" value="MTERF"/>
</dbReference>
<reference evidence="5" key="1">
    <citation type="journal article" date="2010" name="Nat. Biotechnol.">
        <title>Draft genome sequence of the oilseed species Ricinus communis.</title>
        <authorList>
            <person name="Chan A.P."/>
            <person name="Crabtree J."/>
            <person name="Zhao Q."/>
            <person name="Lorenzi H."/>
            <person name="Orvis J."/>
            <person name="Puiu D."/>
            <person name="Melake-Berhan A."/>
            <person name="Jones K.M."/>
            <person name="Redman J."/>
            <person name="Chen G."/>
            <person name="Cahoon E.B."/>
            <person name="Gedil M."/>
            <person name="Stanke M."/>
            <person name="Haas B.J."/>
            <person name="Wortman J.R."/>
            <person name="Fraser-Liggett C.M."/>
            <person name="Ravel J."/>
            <person name="Rabinowicz P.D."/>
        </authorList>
    </citation>
    <scope>NUCLEOTIDE SEQUENCE [LARGE SCALE GENOMIC DNA]</scope>
    <source>
        <strain evidence="5">cv. Hale</strain>
    </source>
</reference>
<evidence type="ECO:0000313" key="4">
    <source>
        <dbReference type="EMBL" id="EEF35640.1"/>
    </source>
</evidence>
<dbReference type="eggNOG" id="KOG1267">
    <property type="taxonomic scope" value="Eukaryota"/>
</dbReference>
<gene>
    <name evidence="4" type="ORF">RCOM_0089920</name>
</gene>
<keyword evidence="2" id="KW-0806">Transcription termination</keyword>
<keyword evidence="2" id="KW-0804">Transcription</keyword>
<dbReference type="Pfam" id="PF02536">
    <property type="entry name" value="mTERF"/>
    <property type="match status" value="1"/>
</dbReference>